<dbReference type="Proteomes" id="UP000798662">
    <property type="component" value="Chromosome 2"/>
</dbReference>
<organism evidence="1 2">
    <name type="scientific">Pyropia yezoensis</name>
    <name type="common">Susabi-nori</name>
    <name type="synonym">Porphyra yezoensis</name>
    <dbReference type="NCBI Taxonomy" id="2788"/>
    <lineage>
        <taxon>Eukaryota</taxon>
        <taxon>Rhodophyta</taxon>
        <taxon>Bangiophyceae</taxon>
        <taxon>Bangiales</taxon>
        <taxon>Bangiaceae</taxon>
        <taxon>Pyropia</taxon>
    </lineage>
</organism>
<name>A0ACC3BYI4_PYRYE</name>
<protein>
    <submittedName>
        <fullName evidence="1">Uncharacterized protein</fullName>
    </submittedName>
</protein>
<sequence>MSKPLEDDAAPDDKLDLVMPPDDISFTALRSTGMWFYDFTRYLPKLASTSSRQTMMCRPGRTGKTLILSAFAFYLDELTSREEFFSYFEGTDACPHSTQDPLPHGACSYKVLSLDFTAESTEDAAAMSDELKQGIIVALEDFVDRYNVDIEADVLRRARLGEASFSSTLERVVRAASKDGGRVYILVDEYDRVCNKLMMENPKAYKSMVSEDVARAASLPISNIYDQFKKLAFKYPELRTFSIGITPVAMADATGANTVADLSRSRTFADMLGFRRDAVVSAIRRVPGLKQKQQSLVLRRLQRFYNGYRHLGSDGTLFHPKMCVNCLARMVEDQQYRMKVSDPDTSAMDQLELLKAIDVDTSHSAMSMVLSQQHLTAALEQDKWVTSGTLEDSMRKRRQVEVRLAPFMQKLRFAALLSQDDSAVLSVLALSSSAATIEAENVLDSRESVALVENEQHAKVVAKETSKGKGTNGNNGRDKRKDKRGDMLIFVDGAPTALLELKLIHRSKVHSIPGYTGVQRDRFLSPARPGRTVNEVLVIDDVELQQAVLKTGFKINLVASEPAVASSKDSPFRVSDVQKAAARQALLNYQLLCLNRSMAEQHTYEAVRVFTLVMIGYRVLVEEVSTGI</sequence>
<reference evidence="1" key="1">
    <citation type="submission" date="2019-11" db="EMBL/GenBank/DDBJ databases">
        <title>Nori genome reveals adaptations in red seaweeds to the harsh intertidal environment.</title>
        <authorList>
            <person name="Wang D."/>
            <person name="Mao Y."/>
        </authorList>
    </citation>
    <scope>NUCLEOTIDE SEQUENCE</scope>
    <source>
        <tissue evidence="1">Gametophyte</tissue>
    </source>
</reference>
<accession>A0ACC3BYI4</accession>
<keyword evidence="2" id="KW-1185">Reference proteome</keyword>
<gene>
    <name evidence="1" type="ORF">I4F81_005545</name>
</gene>
<evidence type="ECO:0000313" key="2">
    <source>
        <dbReference type="Proteomes" id="UP000798662"/>
    </source>
</evidence>
<comment type="caution">
    <text evidence="1">The sequence shown here is derived from an EMBL/GenBank/DDBJ whole genome shotgun (WGS) entry which is preliminary data.</text>
</comment>
<proteinExistence type="predicted"/>
<dbReference type="EMBL" id="CM020619">
    <property type="protein sequence ID" value="KAK1862979.1"/>
    <property type="molecule type" value="Genomic_DNA"/>
</dbReference>
<evidence type="ECO:0000313" key="1">
    <source>
        <dbReference type="EMBL" id="KAK1862979.1"/>
    </source>
</evidence>